<feature type="domain" description="GFO/IDH/MocA-like oxidoreductase" evidence="7">
    <location>
        <begin position="180"/>
        <end position="308"/>
    </location>
</feature>
<evidence type="ECO:0000256" key="5">
    <source>
        <dbReference type="ARBA" id="ARBA00049233"/>
    </source>
</evidence>
<comment type="catalytic activity">
    <reaction evidence="5">
        <text>D-xylose + NADP(+) = D-xylono-1,5-lactone + NADPH + H(+)</text>
        <dbReference type="Rhea" id="RHEA:22000"/>
        <dbReference type="ChEBI" id="CHEBI:15378"/>
        <dbReference type="ChEBI" id="CHEBI:15867"/>
        <dbReference type="ChEBI" id="CHEBI:53455"/>
        <dbReference type="ChEBI" id="CHEBI:57783"/>
        <dbReference type="ChEBI" id="CHEBI:58349"/>
        <dbReference type="EC" id="1.1.1.179"/>
    </reaction>
</comment>
<proteinExistence type="inferred from homology"/>
<accession>A0A8H6TH34</accession>
<dbReference type="Gene3D" id="3.40.50.720">
    <property type="entry name" value="NAD(P)-binding Rossmann-like Domain"/>
    <property type="match status" value="1"/>
</dbReference>
<name>A0A8H6TH34_MYCCL</name>
<dbReference type="SUPFAM" id="SSF51735">
    <property type="entry name" value="NAD(P)-binding Rossmann-fold domains"/>
    <property type="match status" value="1"/>
</dbReference>
<evidence type="ECO:0000259" key="6">
    <source>
        <dbReference type="Pfam" id="PF01408"/>
    </source>
</evidence>
<dbReference type="GO" id="GO:0000166">
    <property type="term" value="F:nucleotide binding"/>
    <property type="evidence" value="ECO:0007669"/>
    <property type="project" value="InterPro"/>
</dbReference>
<dbReference type="EC" id="1.1.1.179" evidence="3"/>
<dbReference type="InterPro" id="IPR055170">
    <property type="entry name" value="GFO_IDH_MocA-like_dom"/>
</dbReference>
<feature type="domain" description="Gfo/Idh/MocA-like oxidoreductase N-terminal" evidence="6">
    <location>
        <begin position="34"/>
        <end position="165"/>
    </location>
</feature>
<dbReference type="OrthoDB" id="2129491at2759"/>
<evidence type="ECO:0000313" key="9">
    <source>
        <dbReference type="Proteomes" id="UP000613580"/>
    </source>
</evidence>
<dbReference type="AlphaFoldDB" id="A0A8H6TH34"/>
<evidence type="ECO:0000256" key="2">
    <source>
        <dbReference type="ARBA" id="ARBA00023002"/>
    </source>
</evidence>
<dbReference type="Proteomes" id="UP000613580">
    <property type="component" value="Unassembled WGS sequence"/>
</dbReference>
<evidence type="ECO:0000256" key="1">
    <source>
        <dbReference type="ARBA" id="ARBA00010928"/>
    </source>
</evidence>
<dbReference type="InterPro" id="IPR036291">
    <property type="entry name" value="NAD(P)-bd_dom_sf"/>
</dbReference>
<dbReference type="Pfam" id="PF22725">
    <property type="entry name" value="GFO_IDH_MocA_C3"/>
    <property type="match status" value="1"/>
</dbReference>
<dbReference type="InterPro" id="IPR000683">
    <property type="entry name" value="Gfo/Idh/MocA-like_OxRdtase_N"/>
</dbReference>
<evidence type="ECO:0000259" key="7">
    <source>
        <dbReference type="Pfam" id="PF22725"/>
    </source>
</evidence>
<reference evidence="8" key="1">
    <citation type="submission" date="2020-05" db="EMBL/GenBank/DDBJ databases">
        <title>Mycena genomes resolve the evolution of fungal bioluminescence.</title>
        <authorList>
            <person name="Tsai I.J."/>
        </authorList>
    </citation>
    <scope>NUCLEOTIDE SEQUENCE</scope>
    <source>
        <strain evidence="8">110903Hualien_Pintung</strain>
    </source>
</reference>
<dbReference type="PANTHER" id="PTHR22604">
    <property type="entry name" value="OXIDOREDUCTASES"/>
    <property type="match status" value="1"/>
</dbReference>
<gene>
    <name evidence="8" type="ORF">HMN09_00395300</name>
</gene>
<comment type="similarity">
    <text evidence="1">Belongs to the Gfo/Idh/MocA family.</text>
</comment>
<keyword evidence="9" id="KW-1185">Reference proteome</keyword>
<dbReference type="SUPFAM" id="SSF55347">
    <property type="entry name" value="Glyceraldehyde-3-phosphate dehydrogenase-like, C-terminal domain"/>
    <property type="match status" value="1"/>
</dbReference>
<comment type="caution">
    <text evidence="8">The sequence shown here is derived from an EMBL/GenBank/DDBJ whole genome shotgun (WGS) entry which is preliminary data.</text>
</comment>
<dbReference type="GO" id="GO:0047837">
    <property type="term" value="F:D-xylose 1-dehydrogenase (NADP+) activity"/>
    <property type="evidence" value="ECO:0007669"/>
    <property type="project" value="UniProtKB-EC"/>
</dbReference>
<protein>
    <recommendedName>
        <fullName evidence="3">D-xylose 1-dehydrogenase (NADP(+), D-xylono-1,5-lactone-forming)</fullName>
        <ecNumber evidence="3">1.1.1.179</ecNumber>
    </recommendedName>
    <alternativeName>
        <fullName evidence="4">D-xylose-NADP dehydrogenase</fullName>
    </alternativeName>
</protein>
<sequence>MHLAVAWKTEASWLRLTTFAAALLSATMAPIILRWGIISTGGIVAQTLSRTSASIPRRERNVDDIEHKVVAVGSRNGAVDKAKEFIKKYADGDENIKACGTYEEVYANSDVDVIYIGTPHTLHYDNSLDAIKAGKHVLCEKPVTSNAAELKALLAAAKEHGVFFMEAMWTRFQPLSLAIIDLLASGELGKPVVVNADLSVDFNLENLPKTHRILDPVLGGGAILDLGPYPLVWAIMSLFEYPTNQHTLPSKITGSIVKTALTGVDANTAFTLNFDKLGAQAVLSCSTNAPMLQGDNPGAVIRCERGIIRVAAPIYLPKSYKVSIFGTGPGERHKVVREEEKVFDYIGKGMHFQADEVARCVREGRKESALWTHEKSLLEITVFDEVRKQGGYALPPGVERVV</sequence>
<dbReference type="InterPro" id="IPR050984">
    <property type="entry name" value="Gfo/Idh/MocA_domain"/>
</dbReference>
<dbReference type="Gene3D" id="3.30.360.10">
    <property type="entry name" value="Dihydrodipicolinate Reductase, domain 2"/>
    <property type="match status" value="1"/>
</dbReference>
<keyword evidence="2" id="KW-0560">Oxidoreductase</keyword>
<evidence type="ECO:0000256" key="4">
    <source>
        <dbReference type="ARBA" id="ARBA00042988"/>
    </source>
</evidence>
<dbReference type="Pfam" id="PF01408">
    <property type="entry name" value="GFO_IDH_MocA"/>
    <property type="match status" value="1"/>
</dbReference>
<dbReference type="PANTHER" id="PTHR22604:SF105">
    <property type="entry name" value="TRANS-1,2-DIHYDROBENZENE-1,2-DIOL DEHYDROGENASE"/>
    <property type="match status" value="1"/>
</dbReference>
<evidence type="ECO:0000313" key="8">
    <source>
        <dbReference type="EMBL" id="KAF7316627.1"/>
    </source>
</evidence>
<dbReference type="EMBL" id="JACAZE010000005">
    <property type="protein sequence ID" value="KAF7316627.1"/>
    <property type="molecule type" value="Genomic_DNA"/>
</dbReference>
<organism evidence="8 9">
    <name type="scientific">Mycena chlorophos</name>
    <name type="common">Agaric fungus</name>
    <name type="synonym">Agaricus chlorophos</name>
    <dbReference type="NCBI Taxonomy" id="658473"/>
    <lineage>
        <taxon>Eukaryota</taxon>
        <taxon>Fungi</taxon>
        <taxon>Dikarya</taxon>
        <taxon>Basidiomycota</taxon>
        <taxon>Agaricomycotina</taxon>
        <taxon>Agaricomycetes</taxon>
        <taxon>Agaricomycetidae</taxon>
        <taxon>Agaricales</taxon>
        <taxon>Marasmiineae</taxon>
        <taxon>Mycenaceae</taxon>
        <taxon>Mycena</taxon>
    </lineage>
</organism>
<evidence type="ECO:0000256" key="3">
    <source>
        <dbReference type="ARBA" id="ARBA00038984"/>
    </source>
</evidence>